<dbReference type="PANTHER" id="PTHR43248:SF29">
    <property type="entry name" value="TRIPEPTIDYL AMINOPEPTIDASE"/>
    <property type="match status" value="1"/>
</dbReference>
<feature type="compositionally biased region" description="Acidic residues" evidence="4">
    <location>
        <begin position="370"/>
        <end position="379"/>
    </location>
</feature>
<evidence type="ECO:0000313" key="9">
    <source>
        <dbReference type="Proteomes" id="UP001501147"/>
    </source>
</evidence>
<feature type="domain" description="Peptidase S33 tripeptidyl aminopeptidase-like C-terminal" evidence="7">
    <location>
        <begin position="442"/>
        <end position="539"/>
    </location>
</feature>
<dbReference type="PANTHER" id="PTHR43248">
    <property type="entry name" value="2-SUCCINYL-6-HYDROXY-2,4-CYCLOHEXADIENE-1-CARBOXYLATE SYNTHASE"/>
    <property type="match status" value="1"/>
</dbReference>
<accession>A0ABP9BNZ1</accession>
<sequence>MLTHPRRRRAVLLAAAAALAAGSLSGCTRDASEARAADDPAARADLRAFYGQKLTWEPCGEEECATLRVPMDYSAPGDGRTFTLPLIRVTATDEDRRIGSLVFNPGGPGESGVALLQGGGAASFTERIRARFDIVGFDPRGVAGSEPAVDCGPEDEAYAEEADTGPQPLHPATEEQRRTALDTAGSTVAACKKHSGSILPHVGTADAARDMDVLRAALGDDRLSYLGWSYGTSLGTSYGELFPRRVRAMVLDGAVDPSLDWSERAGSQAAGFRSAVDDYAEYCAEVVGDACPADTPEGIRALVQELYARTAAEPLPVEDSEWGLDAPTLHSALVTSMYTPEDQWEALSRGLGDAAEGDGTRLAGIAAGEEEDAGEELAGEEGSAGEADAGGGEGEQAEEEGHPDNSDVAIAAVDCLDVPHPENPREYWKALDRAHLAEGDFGSESVIAALGCRGWPHRGPGPHRVAAEGLPPVLVVGTTGDPSTPYHEAQSLARQLPGGMLLTFEGLGHTAYGRGSSCVDDAVDGYLLDLAPVEPGATC</sequence>
<dbReference type="Gene3D" id="3.40.50.1820">
    <property type="entry name" value="alpha/beta hydrolase"/>
    <property type="match status" value="1"/>
</dbReference>
<dbReference type="EMBL" id="BAABJV010000030">
    <property type="protein sequence ID" value="GAA4796926.1"/>
    <property type="molecule type" value="Genomic_DNA"/>
</dbReference>
<dbReference type="Pfam" id="PF08386">
    <property type="entry name" value="Abhydrolase_4"/>
    <property type="match status" value="1"/>
</dbReference>
<evidence type="ECO:0000256" key="1">
    <source>
        <dbReference type="ARBA" id="ARBA00010088"/>
    </source>
</evidence>
<dbReference type="Pfam" id="PF00561">
    <property type="entry name" value="Abhydrolase_1"/>
    <property type="match status" value="1"/>
</dbReference>
<keyword evidence="2 5" id="KW-0732">Signal</keyword>
<feature type="region of interest" description="Disordered" evidence="4">
    <location>
        <begin position="156"/>
        <end position="184"/>
    </location>
</feature>
<dbReference type="SUPFAM" id="SSF53474">
    <property type="entry name" value="alpha/beta-Hydrolases"/>
    <property type="match status" value="1"/>
</dbReference>
<organism evidence="8 9">
    <name type="scientific">Streptomyces sanyensis</name>
    <dbReference type="NCBI Taxonomy" id="568869"/>
    <lineage>
        <taxon>Bacteria</taxon>
        <taxon>Bacillati</taxon>
        <taxon>Actinomycetota</taxon>
        <taxon>Actinomycetes</taxon>
        <taxon>Kitasatosporales</taxon>
        <taxon>Streptomycetaceae</taxon>
        <taxon>Streptomyces</taxon>
    </lineage>
</organism>
<dbReference type="InterPro" id="IPR013595">
    <property type="entry name" value="Pept_S33_TAP-like_C"/>
</dbReference>
<evidence type="ECO:0000256" key="4">
    <source>
        <dbReference type="SAM" id="MobiDB-lite"/>
    </source>
</evidence>
<evidence type="ECO:0000256" key="5">
    <source>
        <dbReference type="SAM" id="SignalP"/>
    </source>
</evidence>
<reference evidence="9" key="1">
    <citation type="journal article" date="2019" name="Int. J. Syst. Evol. Microbiol.">
        <title>The Global Catalogue of Microorganisms (GCM) 10K type strain sequencing project: providing services to taxonomists for standard genome sequencing and annotation.</title>
        <authorList>
            <consortium name="The Broad Institute Genomics Platform"/>
            <consortium name="The Broad Institute Genome Sequencing Center for Infectious Disease"/>
            <person name="Wu L."/>
            <person name="Ma J."/>
        </authorList>
    </citation>
    <scope>NUCLEOTIDE SEQUENCE [LARGE SCALE GENOMIC DNA]</scope>
    <source>
        <strain evidence="9">JCM 18324</strain>
    </source>
</reference>
<dbReference type="PROSITE" id="PS51257">
    <property type="entry name" value="PROKAR_LIPOPROTEIN"/>
    <property type="match status" value="1"/>
</dbReference>
<protein>
    <submittedName>
        <fullName evidence="8">Alpha/beta hydrolase</fullName>
    </submittedName>
</protein>
<keyword evidence="9" id="KW-1185">Reference proteome</keyword>
<feature type="domain" description="AB hydrolase-1" evidence="6">
    <location>
        <begin position="101"/>
        <end position="286"/>
    </location>
</feature>
<dbReference type="InterPro" id="IPR006311">
    <property type="entry name" value="TAT_signal"/>
</dbReference>
<evidence type="ECO:0000256" key="2">
    <source>
        <dbReference type="ARBA" id="ARBA00022729"/>
    </source>
</evidence>
<comment type="caution">
    <text evidence="8">The sequence shown here is derived from an EMBL/GenBank/DDBJ whole genome shotgun (WGS) entry which is preliminary data.</text>
</comment>
<dbReference type="InterPro" id="IPR051601">
    <property type="entry name" value="Serine_prot/Carboxylest_S33"/>
</dbReference>
<feature type="signal peptide" evidence="5">
    <location>
        <begin position="1"/>
        <end position="20"/>
    </location>
</feature>
<gene>
    <name evidence="8" type="ORF">GCM10023329_57370</name>
</gene>
<evidence type="ECO:0000259" key="6">
    <source>
        <dbReference type="Pfam" id="PF00561"/>
    </source>
</evidence>
<evidence type="ECO:0000259" key="7">
    <source>
        <dbReference type="Pfam" id="PF08386"/>
    </source>
</evidence>
<evidence type="ECO:0000313" key="8">
    <source>
        <dbReference type="EMBL" id="GAA4796926.1"/>
    </source>
</evidence>
<comment type="similarity">
    <text evidence="1">Belongs to the peptidase S33 family.</text>
</comment>
<dbReference type="GO" id="GO:0016787">
    <property type="term" value="F:hydrolase activity"/>
    <property type="evidence" value="ECO:0007669"/>
    <property type="project" value="UniProtKB-KW"/>
</dbReference>
<proteinExistence type="inferred from homology"/>
<evidence type="ECO:0000256" key="3">
    <source>
        <dbReference type="ARBA" id="ARBA00022801"/>
    </source>
</evidence>
<feature type="region of interest" description="Disordered" evidence="4">
    <location>
        <begin position="370"/>
        <end position="403"/>
    </location>
</feature>
<dbReference type="InterPro" id="IPR029058">
    <property type="entry name" value="AB_hydrolase_fold"/>
</dbReference>
<feature type="chain" id="PRO_5046415325" evidence="5">
    <location>
        <begin position="21"/>
        <end position="539"/>
    </location>
</feature>
<name>A0ABP9BNZ1_9ACTN</name>
<dbReference type="PROSITE" id="PS51318">
    <property type="entry name" value="TAT"/>
    <property type="match status" value="1"/>
</dbReference>
<dbReference type="RefSeq" id="WP_345616424.1">
    <property type="nucleotide sequence ID" value="NZ_BAABJV010000030.1"/>
</dbReference>
<keyword evidence="3 8" id="KW-0378">Hydrolase</keyword>
<dbReference type="Proteomes" id="UP001501147">
    <property type="component" value="Unassembled WGS sequence"/>
</dbReference>
<dbReference type="InterPro" id="IPR000073">
    <property type="entry name" value="AB_hydrolase_1"/>
</dbReference>